<feature type="compositionally biased region" description="Low complexity" evidence="1">
    <location>
        <begin position="202"/>
        <end position="212"/>
    </location>
</feature>
<proteinExistence type="predicted"/>
<feature type="region of interest" description="Disordered" evidence="1">
    <location>
        <begin position="58"/>
        <end position="102"/>
    </location>
</feature>
<sequence length="1631" mass="177464">MGKLGASVVKPAVKAAEPGSPGRMAAPAAGDGGDAGLVPMAAYHYGGSALGWPAAVREKGAPGSPSATAHAVSPPPAVPPPPVSAPTPVAPATPPNRTGLPDDLKRGVEHLADVDLGAVRVHYGSPQPARFGALAYAFGAEIHLAPGQERHLPHETWHIAQQAQGRVAPTVQWKRDLPGSENAALEREADRMGEAALRAGRTTEANETNETNGASHAGGMGGVARASAAGSSRRVGRWRASPSHGVVQRMPDEALKQLRNHSNIEAGLALALRNARWIHETFPLLRSNQETYKSIKSALVKQVREAANYAPPYHVFIRTWNDGLDAHDLAYVRSQPRNLPTYAPRPHEPFVAGAKATDEALAAWFSKPSWAKLSNPDSKLAKAIPTLLTEQDFPERVTTALKLYFAHTANFVPVNDLGRDFRSVEHGQYYRSSNDPVRRDNTALLKSAVRKNAKRDGTDLPEKFTAQITNRALHDALVERGYVKPQIQATQFVGSSQDPASSISVYQSVAGTHTGSLGLIQNVYRTVQIGTQLAPASAPSSRRSWREPSEATVDPLLQPLIPDAQLAPDTELNYHDLLLLDRGTLIAQTAKEVGKILSAGRRGWRAVPIQSPTHASLILELVDRAGGNPLAESVWRNTFIAAFNEAAGTLGLQTRATHRGSFGFLYPSVSSVGGPVRLWPGLTPPNVFKGLVVKALEILHGNDSRFQKPDLTRSTRPRPAASTTQWRDVPLYREALKTAVRYAQDSLHGVVSIDGPRAFARWIMVRLQRNLKRAQFLLARPVARKSTDHEAAYVKAASVIENLMEYSYLLEAFNAHGPDSPDAVRNDPYPQYLRDSLSLDPTRHDTATFYLDSGMQAIVTANLLARTWAIDHKRIGADEPLESIDLYSYFEYSSVDKENLYIRPINRGAQGYLDSAALDEALDERDRQGTAPPAIIAADLNPVLTSIQASRNRVPYGEVFRRFANQTASGAGPSTGPDPLNDTTVPIVDVTNAPLSDAAKLDLAAGYENFIIVESLSKHQQLSADKFTMGRLSAIGTPEFMRAANALVKPIEEAAFHRLTATYRLRADRIFYGGRDSANTASLAAQLKDAGQYDRFMALMGRETMWNAIDKRPDGDAATLRERQRAMRIVLDDVLAVYVDEVLAPAQSKHDLDAALRALPDADRRDVTQRIERRFGATLKAKEADDPHTRAFLRLSPDSWQSTGIANVGNTCYLAAALNLLALSPYRNLFAALPPPAVDPLAEPRAQIEATLATIRSGQPVDPAAVGHLLITLDAAGLLGDGALALNAQRDPTELLGNLIDHFGTANAGGANYRLTQVYSKRISLGRDLELRDGVAPAGFSPFTPALGTGFGNFADVRTADWLIKLPITGVDSLRDALRRYQSREPIAQISGVTPVNHGGAQRNLVFTSTGDSQISLGNEAPRAITIQLMRWVQARQRIRKDSRPIDMPRRFALNGRRYRIQTVVYHVGAQPYVGHYTTSTRDDAGDWSYRDDSRVSPDYDHVQRIQYGYVYTYVDEGPLTLADANLLDLANPGPWPPPGPLAPPPVAVQDAQQQPPLAPAPLPAVTTTTTRSDNDGRGRKRPFDSTLGRRPTSTRQPARKPAPSDTEQESERPFKRQPPDPDGKPGEDRS</sequence>
<dbReference type="GO" id="GO:0004843">
    <property type="term" value="F:cysteine-type deubiquitinase activity"/>
    <property type="evidence" value="ECO:0007669"/>
    <property type="project" value="InterPro"/>
</dbReference>
<dbReference type="GO" id="GO:0005829">
    <property type="term" value="C:cytosol"/>
    <property type="evidence" value="ECO:0007669"/>
    <property type="project" value="TreeGrafter"/>
</dbReference>
<dbReference type="PROSITE" id="PS50235">
    <property type="entry name" value="USP_3"/>
    <property type="match status" value="1"/>
</dbReference>
<evidence type="ECO:0000313" key="4">
    <source>
        <dbReference type="Proteomes" id="UP000220629"/>
    </source>
</evidence>
<feature type="region of interest" description="Disordered" evidence="1">
    <location>
        <begin position="199"/>
        <end position="224"/>
    </location>
</feature>
<dbReference type="InterPro" id="IPR001394">
    <property type="entry name" value="Peptidase_C19_UCH"/>
</dbReference>
<accession>A0A2A7SFC1</accession>
<comment type="caution">
    <text evidence="3">The sequence shown here is derived from an EMBL/GenBank/DDBJ whole genome shotgun (WGS) entry which is preliminary data.</text>
</comment>
<dbReference type="SUPFAM" id="SSF54001">
    <property type="entry name" value="Cysteine proteinases"/>
    <property type="match status" value="1"/>
</dbReference>
<feature type="compositionally biased region" description="Pro residues" evidence="1">
    <location>
        <begin position="73"/>
        <end position="94"/>
    </location>
</feature>
<dbReference type="PANTHER" id="PTHR24006">
    <property type="entry name" value="UBIQUITIN CARBOXYL-TERMINAL HYDROLASE"/>
    <property type="match status" value="1"/>
</dbReference>
<name>A0A2A7SFC1_BURGA</name>
<reference evidence="4" key="1">
    <citation type="submission" date="2017-09" db="EMBL/GenBank/DDBJ databases">
        <title>FDA dAtabase for Regulatory Grade micrObial Sequences (FDA-ARGOS): Supporting development and validation of Infectious Disease Dx tests.</title>
        <authorList>
            <person name="Minogue T."/>
            <person name="Wolcott M."/>
            <person name="Wasieloski L."/>
            <person name="Aguilar W."/>
            <person name="Moore D."/>
            <person name="Tallon L."/>
            <person name="Sadzewicz L."/>
            <person name="Ott S."/>
            <person name="Zhao X."/>
            <person name="Nagaraj S."/>
            <person name="Vavikolanu K."/>
            <person name="Aluvathingal J."/>
            <person name="Nadendla S."/>
            <person name="Sichtig H."/>
        </authorList>
    </citation>
    <scope>NUCLEOTIDE SEQUENCE [LARGE SCALE GENOMIC DNA]</scope>
    <source>
        <strain evidence="4">FDAARGOS_390</strain>
    </source>
</reference>
<dbReference type="EMBL" id="PDDY01000001">
    <property type="protein sequence ID" value="PEH42261.1"/>
    <property type="molecule type" value="Genomic_DNA"/>
</dbReference>
<feature type="compositionally biased region" description="Pro residues" evidence="1">
    <location>
        <begin position="1534"/>
        <end position="1547"/>
    </location>
</feature>
<protein>
    <recommendedName>
        <fullName evidence="2">USP domain-containing protein</fullName>
    </recommendedName>
</protein>
<feature type="domain" description="USP" evidence="2">
    <location>
        <begin position="1203"/>
        <end position="1517"/>
    </location>
</feature>
<dbReference type="GO" id="GO:0016579">
    <property type="term" value="P:protein deubiquitination"/>
    <property type="evidence" value="ECO:0007669"/>
    <property type="project" value="InterPro"/>
</dbReference>
<dbReference type="RefSeq" id="WP_098152053.1">
    <property type="nucleotide sequence ID" value="NZ_CP065596.1"/>
</dbReference>
<evidence type="ECO:0000259" key="2">
    <source>
        <dbReference type="PROSITE" id="PS50235"/>
    </source>
</evidence>
<evidence type="ECO:0000313" key="3">
    <source>
        <dbReference type="EMBL" id="PEH42261.1"/>
    </source>
</evidence>
<feature type="region of interest" description="Disordered" evidence="1">
    <location>
        <begin position="1533"/>
        <end position="1631"/>
    </location>
</feature>
<feature type="compositionally biased region" description="Basic and acidic residues" evidence="1">
    <location>
        <begin position="1573"/>
        <end position="1584"/>
    </location>
</feature>
<dbReference type="Proteomes" id="UP000220629">
    <property type="component" value="Unassembled WGS sequence"/>
</dbReference>
<dbReference type="InterPro" id="IPR028889">
    <property type="entry name" value="USP"/>
</dbReference>
<dbReference type="InterPro" id="IPR038765">
    <property type="entry name" value="Papain-like_cys_pep_sf"/>
</dbReference>
<dbReference type="InterPro" id="IPR050164">
    <property type="entry name" value="Peptidase_C19"/>
</dbReference>
<evidence type="ECO:0000256" key="1">
    <source>
        <dbReference type="SAM" id="MobiDB-lite"/>
    </source>
</evidence>
<feature type="region of interest" description="Disordered" evidence="1">
    <location>
        <begin position="1"/>
        <end position="33"/>
    </location>
</feature>
<dbReference type="Pfam" id="PF00443">
    <property type="entry name" value="UCH"/>
    <property type="match status" value="1"/>
</dbReference>
<dbReference type="Gene3D" id="3.90.70.10">
    <property type="entry name" value="Cysteine proteinases"/>
    <property type="match status" value="1"/>
</dbReference>
<dbReference type="InterPro" id="IPR025295">
    <property type="entry name" value="eCIS_core_dom"/>
</dbReference>
<feature type="compositionally biased region" description="Basic and acidic residues" evidence="1">
    <location>
        <begin position="1610"/>
        <end position="1631"/>
    </location>
</feature>
<gene>
    <name evidence="3" type="ORF">CRM94_08960</name>
</gene>
<dbReference type="Pfam" id="PF13699">
    <property type="entry name" value="eCIS_core"/>
    <property type="match status" value="1"/>
</dbReference>
<organism evidence="3 4">
    <name type="scientific">Burkholderia gladioli</name>
    <name type="common">Pseudomonas marginata</name>
    <name type="synonym">Phytomonas marginata</name>
    <dbReference type="NCBI Taxonomy" id="28095"/>
    <lineage>
        <taxon>Bacteria</taxon>
        <taxon>Pseudomonadati</taxon>
        <taxon>Pseudomonadota</taxon>
        <taxon>Betaproteobacteria</taxon>
        <taxon>Burkholderiales</taxon>
        <taxon>Burkholderiaceae</taxon>
        <taxon>Burkholderia</taxon>
    </lineage>
</organism>